<accession>A0ABW6A3X4</accession>
<organism evidence="1 2">
    <name type="scientific">Terrimonas rubra</name>
    <dbReference type="NCBI Taxonomy" id="1035890"/>
    <lineage>
        <taxon>Bacteria</taxon>
        <taxon>Pseudomonadati</taxon>
        <taxon>Bacteroidota</taxon>
        <taxon>Chitinophagia</taxon>
        <taxon>Chitinophagales</taxon>
        <taxon>Chitinophagaceae</taxon>
        <taxon>Terrimonas</taxon>
    </lineage>
</organism>
<keyword evidence="2" id="KW-1185">Reference proteome</keyword>
<evidence type="ECO:0000313" key="1">
    <source>
        <dbReference type="EMBL" id="MFD2918608.1"/>
    </source>
</evidence>
<gene>
    <name evidence="1" type="ORF">ACFS6H_02730</name>
</gene>
<comment type="caution">
    <text evidence="1">The sequence shown here is derived from an EMBL/GenBank/DDBJ whole genome shotgun (WGS) entry which is preliminary data.</text>
</comment>
<protein>
    <submittedName>
        <fullName evidence="1">Uncharacterized protein</fullName>
    </submittedName>
</protein>
<proteinExistence type="predicted"/>
<evidence type="ECO:0000313" key="2">
    <source>
        <dbReference type="Proteomes" id="UP001597511"/>
    </source>
</evidence>
<reference evidence="2" key="1">
    <citation type="journal article" date="2019" name="Int. J. Syst. Evol. Microbiol.">
        <title>The Global Catalogue of Microorganisms (GCM) 10K type strain sequencing project: providing services to taxonomists for standard genome sequencing and annotation.</title>
        <authorList>
            <consortium name="The Broad Institute Genomics Platform"/>
            <consortium name="The Broad Institute Genome Sequencing Center for Infectious Disease"/>
            <person name="Wu L."/>
            <person name="Ma J."/>
        </authorList>
    </citation>
    <scope>NUCLEOTIDE SEQUENCE [LARGE SCALE GENOMIC DNA]</scope>
    <source>
        <strain evidence="2">KCTC 23299</strain>
    </source>
</reference>
<dbReference type="RefSeq" id="WP_386094970.1">
    <property type="nucleotide sequence ID" value="NZ_JBHUOZ010000001.1"/>
</dbReference>
<dbReference type="Proteomes" id="UP001597511">
    <property type="component" value="Unassembled WGS sequence"/>
</dbReference>
<sequence length="207" mass="24463">MTPSTEILNWLVIGFEQPTGSLTEFFYYDKHDREFFSIMAVDYFMLDEEMNIAGNVTTNYSKTQTNTLVERMKKIENDDPSIIPVPRVTLDDPKNVMQQFLGTLSDQKLIDRLNQQTQTQNYKTKFDFYFEDETEELIKQNWEKAKSTFLHQQIDTFLNLNNINIAHSTLWVVDSEGSISIDLTKDSNSTLIIDKTKTKKRWWKFWQ</sequence>
<dbReference type="EMBL" id="JBHUOZ010000001">
    <property type="protein sequence ID" value="MFD2918608.1"/>
    <property type="molecule type" value="Genomic_DNA"/>
</dbReference>
<name>A0ABW6A3X4_9BACT</name>